<reference evidence="2" key="1">
    <citation type="journal article" date="2021" name="Open Biol.">
        <title>Shared evolutionary footprints suggest mitochondrial oxidative damage underlies multiple complex I losses in fungi.</title>
        <authorList>
            <person name="Schikora-Tamarit M.A."/>
            <person name="Marcet-Houben M."/>
            <person name="Nosek J."/>
            <person name="Gabaldon T."/>
        </authorList>
    </citation>
    <scope>NUCLEOTIDE SEQUENCE</scope>
    <source>
        <strain evidence="2">CBS2887</strain>
    </source>
</reference>
<reference evidence="2" key="2">
    <citation type="submission" date="2021-01" db="EMBL/GenBank/DDBJ databases">
        <authorList>
            <person name="Schikora-Tamarit M.A."/>
        </authorList>
    </citation>
    <scope>NUCLEOTIDE SEQUENCE</scope>
    <source>
        <strain evidence="2">CBS2887</strain>
    </source>
</reference>
<evidence type="ECO:0000313" key="3">
    <source>
        <dbReference type="Proteomes" id="UP000774326"/>
    </source>
</evidence>
<dbReference type="Proteomes" id="UP000774326">
    <property type="component" value="Unassembled WGS sequence"/>
</dbReference>
<dbReference type="AlphaFoldDB" id="A0A9P8TED4"/>
<feature type="compositionally biased region" description="Low complexity" evidence="1">
    <location>
        <begin position="172"/>
        <end position="192"/>
    </location>
</feature>
<accession>A0A9P8TED4</accession>
<evidence type="ECO:0000313" key="2">
    <source>
        <dbReference type="EMBL" id="KAH3675781.1"/>
    </source>
</evidence>
<gene>
    <name evidence="2" type="ORF">WICPIJ_009234</name>
</gene>
<sequence>MQNQLPNQPQSNELILIQKRLSLVLSVNSILITRAIQLQTMVTQAKSHTTQPPASVLQSITNLQTNIYKCLHGNLTFIAKVTEMFTQVQQQVQQIHAQQQQRQPQNANQIAMAVAAHVRNQVSFLETLKPTVLECPDPSVHDLKQMYMALNILFSDQAVHAAHRGNSAGSATTGNPNPGMTPGLNNNNNNGPQFATRNM</sequence>
<name>A0A9P8TED4_WICPI</name>
<dbReference type="EMBL" id="JAEUBG010005348">
    <property type="protein sequence ID" value="KAH3675781.1"/>
    <property type="molecule type" value="Genomic_DNA"/>
</dbReference>
<evidence type="ECO:0000256" key="1">
    <source>
        <dbReference type="SAM" id="MobiDB-lite"/>
    </source>
</evidence>
<feature type="region of interest" description="Disordered" evidence="1">
    <location>
        <begin position="164"/>
        <end position="199"/>
    </location>
</feature>
<organism evidence="2 3">
    <name type="scientific">Wickerhamomyces pijperi</name>
    <name type="common">Yeast</name>
    <name type="synonym">Pichia pijperi</name>
    <dbReference type="NCBI Taxonomy" id="599730"/>
    <lineage>
        <taxon>Eukaryota</taxon>
        <taxon>Fungi</taxon>
        <taxon>Dikarya</taxon>
        <taxon>Ascomycota</taxon>
        <taxon>Saccharomycotina</taxon>
        <taxon>Saccharomycetes</taxon>
        <taxon>Phaffomycetales</taxon>
        <taxon>Wickerhamomycetaceae</taxon>
        <taxon>Wickerhamomyces</taxon>
    </lineage>
</organism>
<keyword evidence="3" id="KW-1185">Reference proteome</keyword>
<proteinExistence type="predicted"/>
<comment type="caution">
    <text evidence="2">The sequence shown here is derived from an EMBL/GenBank/DDBJ whole genome shotgun (WGS) entry which is preliminary data.</text>
</comment>
<protein>
    <submittedName>
        <fullName evidence="2">Uncharacterized protein</fullName>
    </submittedName>
</protein>